<evidence type="ECO:0000313" key="3">
    <source>
        <dbReference type="Proteomes" id="UP000006852"/>
    </source>
</evidence>
<evidence type="ECO:0000259" key="1">
    <source>
        <dbReference type="Pfam" id="PF18813"/>
    </source>
</evidence>
<organism evidence="2 3">
    <name type="scientific">Treponema succinifaciens (strain ATCC 33096 / DSM 2489 / 6091)</name>
    <dbReference type="NCBI Taxonomy" id="869209"/>
    <lineage>
        <taxon>Bacteria</taxon>
        <taxon>Pseudomonadati</taxon>
        <taxon>Spirochaetota</taxon>
        <taxon>Spirochaetia</taxon>
        <taxon>Spirochaetales</taxon>
        <taxon>Treponemataceae</taxon>
        <taxon>Treponema</taxon>
    </lineage>
</organism>
<reference evidence="2 3" key="1">
    <citation type="journal article" date="2011" name="Stand. Genomic Sci.">
        <title>Complete genome sequence of Treponema succinifaciens type strain (6091).</title>
        <authorList>
            <person name="Han C."/>
            <person name="Gronow S."/>
            <person name="Teshima H."/>
            <person name="Lapidus A."/>
            <person name="Nolan M."/>
            <person name="Lucas S."/>
            <person name="Hammon N."/>
            <person name="Deshpande S."/>
            <person name="Cheng J.F."/>
            <person name="Zeytun A."/>
            <person name="Tapia R."/>
            <person name="Goodwin L."/>
            <person name="Pitluck S."/>
            <person name="Liolios K."/>
            <person name="Pagani I."/>
            <person name="Ivanova N."/>
            <person name="Mavromatis K."/>
            <person name="Mikhailova N."/>
            <person name="Huntemann M."/>
            <person name="Pati A."/>
            <person name="Chen A."/>
            <person name="Palaniappan K."/>
            <person name="Land M."/>
            <person name="Hauser L."/>
            <person name="Brambilla E.M."/>
            <person name="Rohde M."/>
            <person name="Goker M."/>
            <person name="Woyke T."/>
            <person name="Bristow J."/>
            <person name="Eisen J.A."/>
            <person name="Markowitz V."/>
            <person name="Hugenholtz P."/>
            <person name="Kyrpides N.C."/>
            <person name="Klenk H.P."/>
            <person name="Detter J.C."/>
        </authorList>
    </citation>
    <scope>NUCLEOTIDE SEQUENCE [LARGE SCALE GENOMIC DNA]</scope>
    <source>
        <strain evidence="3">ATCC 33096 / DSM 2489 / 6091</strain>
    </source>
</reference>
<dbReference type="KEGG" id="tsu:Tresu_2162"/>
<protein>
    <recommendedName>
        <fullName evidence="1">Phage-Barnase-EndoU-ColicinE5/D-RelE like nuclease 4 domain-containing protein</fullName>
    </recommendedName>
</protein>
<feature type="domain" description="Phage-Barnase-EndoU-ColicinE5/D-RelE like nuclease 4" evidence="1">
    <location>
        <begin position="9"/>
        <end position="225"/>
    </location>
</feature>
<dbReference type="OrthoDB" id="2228086at2"/>
<keyword evidence="3" id="KW-1185">Reference proteome</keyword>
<gene>
    <name evidence="2" type="ordered locus">Tresu_2162</name>
</gene>
<dbReference type="InterPro" id="IPR041420">
    <property type="entry name" value="PBECR4"/>
</dbReference>
<reference evidence="3" key="2">
    <citation type="submission" date="2011-04" db="EMBL/GenBank/DDBJ databases">
        <title>The complete genome of chromosome of Treponema succinifaciens DSM 2489.</title>
        <authorList>
            <person name="Lucas S."/>
            <person name="Copeland A."/>
            <person name="Lapidus A."/>
            <person name="Bruce D."/>
            <person name="Goodwin L."/>
            <person name="Pitluck S."/>
            <person name="Peters L."/>
            <person name="Kyrpides N."/>
            <person name="Mavromatis K."/>
            <person name="Ivanova N."/>
            <person name="Ovchinnikova G."/>
            <person name="Teshima H."/>
            <person name="Detter J.C."/>
            <person name="Tapia R."/>
            <person name="Han C."/>
            <person name="Land M."/>
            <person name="Hauser L."/>
            <person name="Markowitz V."/>
            <person name="Cheng J.-F."/>
            <person name="Hugenholtz P."/>
            <person name="Woyke T."/>
            <person name="Wu D."/>
            <person name="Gronow S."/>
            <person name="Wellnitz S."/>
            <person name="Brambilla E."/>
            <person name="Klenk H.-P."/>
            <person name="Eisen J.A."/>
        </authorList>
    </citation>
    <scope>NUCLEOTIDE SEQUENCE [LARGE SCALE GENOMIC DNA]</scope>
    <source>
        <strain evidence="3">ATCC 33096 / DSM 2489 / 6091</strain>
    </source>
</reference>
<name>F2NWB0_TRES6</name>
<dbReference type="Proteomes" id="UP000006852">
    <property type="component" value="Chromosome"/>
</dbReference>
<evidence type="ECO:0000313" key="2">
    <source>
        <dbReference type="EMBL" id="AEB15031.1"/>
    </source>
</evidence>
<dbReference type="RefSeq" id="WP_013702284.1">
    <property type="nucleotide sequence ID" value="NC_015385.1"/>
</dbReference>
<dbReference type="AlphaFoldDB" id="F2NWB0"/>
<sequence>MPLSYYCELKDIADAFEKLLDIEYIYTLKSKSSETGIKEFRLRFLREHLYHLSGLHHFEDIIKLKLFREHKRSGKDFFYDLKLGYITTVDIKDSKEYTLEKQKRLYYLLNLERLLDTNKKVYSFDGIIHGKGKNKESKIKAELILKNIENISDNVFVFLNKGSCENIYSIISIVCSEIDYSRGQHEECMLIKKKFLKKNFVETLFIHPSYFRNHLELVKNEQEYISRTSELQAILKNKLL</sequence>
<dbReference type="Pfam" id="PF18813">
    <property type="entry name" value="PBECR4"/>
    <property type="match status" value="1"/>
</dbReference>
<accession>F2NWB0</accession>
<dbReference type="GeneID" id="302999284"/>
<dbReference type="HOGENOM" id="CLU_1155979_0_0_12"/>
<proteinExistence type="predicted"/>
<dbReference type="EMBL" id="CP002631">
    <property type="protein sequence ID" value="AEB15031.1"/>
    <property type="molecule type" value="Genomic_DNA"/>
</dbReference>
<dbReference type="eggNOG" id="ENOG5031MUQ">
    <property type="taxonomic scope" value="Bacteria"/>
</dbReference>